<keyword evidence="1" id="KW-0472">Membrane</keyword>
<proteinExistence type="predicted"/>
<name>A0ABY5L3Q6_9CELL</name>
<dbReference type="RefSeq" id="WP_227570559.1">
    <property type="nucleotide sequence ID" value="NZ_CP101988.1"/>
</dbReference>
<dbReference type="Proteomes" id="UP001316189">
    <property type="component" value="Chromosome"/>
</dbReference>
<dbReference type="Gene3D" id="3.40.1000.70">
    <property type="entry name" value="PknH-like extracellular domain"/>
    <property type="match status" value="1"/>
</dbReference>
<protein>
    <recommendedName>
        <fullName evidence="4">PknH-like extracellular domain-containing protein</fullName>
    </recommendedName>
</protein>
<evidence type="ECO:0000313" key="3">
    <source>
        <dbReference type="Proteomes" id="UP001316189"/>
    </source>
</evidence>
<evidence type="ECO:0000313" key="2">
    <source>
        <dbReference type="EMBL" id="UUI76316.1"/>
    </source>
</evidence>
<dbReference type="InterPro" id="IPR038232">
    <property type="entry name" value="PknH-like_Extracell_sf"/>
</dbReference>
<evidence type="ECO:0000256" key="1">
    <source>
        <dbReference type="SAM" id="Phobius"/>
    </source>
</evidence>
<keyword evidence="1" id="KW-1133">Transmembrane helix</keyword>
<dbReference type="EMBL" id="CP101988">
    <property type="protein sequence ID" value="UUI76316.1"/>
    <property type="molecule type" value="Genomic_DNA"/>
</dbReference>
<keyword evidence="1" id="KW-0812">Transmembrane</keyword>
<accession>A0ABY5L3Q6</accession>
<sequence>MSANVPEPHALADGDAPAVTRRSARRWRWVVAVLVLLVGAVLVVQAWGAGDGGAPPGVSDSGAGLVSPAPSAPPTAPSFDAADLGALFVTASDLEDAAPAAADGIEALTLGDDAAWGLKPGTSVSPPECLVAATVVAEPPVEYAMRAWGNAEVTFEQQVTLLASTDAAEDAFRTLVTVVDACPEYSLLGPEGESAQVSTSPAIEDQGYFPSLAQHAEVARPDASTQAQVRGHLLVGNAILTWTASTPADGDADQARERLGAEATLDAMVQARARAAAVALP</sequence>
<evidence type="ECO:0008006" key="4">
    <source>
        <dbReference type="Google" id="ProtNLM"/>
    </source>
</evidence>
<keyword evidence="3" id="KW-1185">Reference proteome</keyword>
<organism evidence="2 3">
    <name type="scientific">Cellulomonas chengniuliangii</name>
    <dbReference type="NCBI Taxonomy" id="2968084"/>
    <lineage>
        <taxon>Bacteria</taxon>
        <taxon>Bacillati</taxon>
        <taxon>Actinomycetota</taxon>
        <taxon>Actinomycetes</taxon>
        <taxon>Micrococcales</taxon>
        <taxon>Cellulomonadaceae</taxon>
        <taxon>Cellulomonas</taxon>
    </lineage>
</organism>
<feature type="transmembrane region" description="Helical" evidence="1">
    <location>
        <begin position="29"/>
        <end position="48"/>
    </location>
</feature>
<gene>
    <name evidence="2" type="ORF">NP064_05310</name>
</gene>
<reference evidence="2 3" key="1">
    <citation type="submission" date="2022-07" db="EMBL/GenBank/DDBJ databases">
        <title>Novel species in genus cellulomonas.</title>
        <authorList>
            <person name="Ye L."/>
        </authorList>
    </citation>
    <scope>NUCLEOTIDE SEQUENCE [LARGE SCALE GENOMIC DNA]</scope>
    <source>
        <strain evidence="3">zg-Y338</strain>
    </source>
</reference>